<evidence type="ECO:0000313" key="5">
    <source>
        <dbReference type="Proteomes" id="UP001500449"/>
    </source>
</evidence>
<reference evidence="4 5" key="1">
    <citation type="journal article" date="2019" name="Int. J. Syst. Evol. Microbiol.">
        <title>The Global Catalogue of Microorganisms (GCM) 10K type strain sequencing project: providing services to taxonomists for standard genome sequencing and annotation.</title>
        <authorList>
            <consortium name="The Broad Institute Genomics Platform"/>
            <consortium name="The Broad Institute Genome Sequencing Center for Infectious Disease"/>
            <person name="Wu L."/>
            <person name="Ma J."/>
        </authorList>
    </citation>
    <scope>NUCLEOTIDE SEQUENCE [LARGE SCALE GENOMIC DNA]</scope>
    <source>
        <strain evidence="4 5">JCM 16009</strain>
    </source>
</reference>
<dbReference type="Pfam" id="PF00571">
    <property type="entry name" value="CBS"/>
    <property type="match status" value="1"/>
</dbReference>
<dbReference type="Proteomes" id="UP001500449">
    <property type="component" value="Unassembled WGS sequence"/>
</dbReference>
<name>A0ABN2NHP3_9PSEU</name>
<feature type="domain" description="RAMA" evidence="3">
    <location>
        <begin position="12"/>
        <end position="112"/>
    </location>
</feature>
<accession>A0ABN2NHP3</accession>
<evidence type="ECO:0000313" key="4">
    <source>
        <dbReference type="EMBL" id="GAA1867260.1"/>
    </source>
</evidence>
<sequence>MTVGLFGDDSGRDRSRYLLDGRRVVLKDLIESSLLAPGDRLTFSRPNLGEKYHAGVLPSGRIELDDGQAFATPSKAAAAAAGVRAMDGWHAWTVDGTNRTLASLRTDLLAKVVGDRGTDEPDPTSTRYEILRSAREQADRGNPAEMTVRELLRWWDASERGYDIDERIVADLENHGLATSPDFRRVNLDSQVTLRPGSQPVDSPRETGVGEPTTADQVSGPLTGSLEQVDIGLTLGNLPSAMGELVSITPQATFEEAITRMALDDYSQLPVMVKGRNLRGAVTWQSIAQTRLAKAEATLGDAIVPTLPERYDRPLVEVLPRLVEEGFVFVEDDQRLVSGIVTTADVVNLYGELALPFLLVGELDRRLRRIVSKLPFQQVCSVCDPAGSRLRTPDDLTMGDYERTLESKEIWDTLEWPLDRVVLIQRLGRLRRIRNDITHFNPDMRQSNVVADLRNFLNLLRRHDD</sequence>
<dbReference type="Pfam" id="PF18755">
    <property type="entry name" value="RAMA"/>
    <property type="match status" value="1"/>
</dbReference>
<evidence type="ECO:0008006" key="6">
    <source>
        <dbReference type="Google" id="ProtNLM"/>
    </source>
</evidence>
<keyword evidence="5" id="KW-1185">Reference proteome</keyword>
<evidence type="ECO:0000259" key="2">
    <source>
        <dbReference type="Pfam" id="PF00571"/>
    </source>
</evidence>
<dbReference type="InterPro" id="IPR040843">
    <property type="entry name" value="RAMA"/>
</dbReference>
<evidence type="ECO:0000256" key="1">
    <source>
        <dbReference type="SAM" id="MobiDB-lite"/>
    </source>
</evidence>
<feature type="region of interest" description="Disordered" evidence="1">
    <location>
        <begin position="193"/>
        <end position="220"/>
    </location>
</feature>
<proteinExistence type="predicted"/>
<feature type="domain" description="CBS" evidence="2">
    <location>
        <begin position="244"/>
        <end position="288"/>
    </location>
</feature>
<protein>
    <recommendedName>
        <fullName evidence="6">CBS domain-containing protein</fullName>
    </recommendedName>
</protein>
<dbReference type="RefSeq" id="WP_344423109.1">
    <property type="nucleotide sequence ID" value="NZ_BAAAQK010000022.1"/>
</dbReference>
<dbReference type="EMBL" id="BAAAQK010000022">
    <property type="protein sequence ID" value="GAA1867260.1"/>
    <property type="molecule type" value="Genomic_DNA"/>
</dbReference>
<comment type="caution">
    <text evidence="4">The sequence shown here is derived from an EMBL/GenBank/DDBJ whole genome shotgun (WGS) entry which is preliminary data.</text>
</comment>
<dbReference type="InterPro" id="IPR000644">
    <property type="entry name" value="CBS_dom"/>
</dbReference>
<dbReference type="SUPFAM" id="SSF54631">
    <property type="entry name" value="CBS-domain pair"/>
    <property type="match status" value="1"/>
</dbReference>
<dbReference type="Gene3D" id="3.10.580.10">
    <property type="entry name" value="CBS-domain"/>
    <property type="match status" value="1"/>
</dbReference>
<dbReference type="InterPro" id="IPR046342">
    <property type="entry name" value="CBS_dom_sf"/>
</dbReference>
<evidence type="ECO:0000259" key="3">
    <source>
        <dbReference type="Pfam" id="PF18755"/>
    </source>
</evidence>
<organism evidence="4 5">
    <name type="scientific">Pseudonocardia ailaonensis</name>
    <dbReference type="NCBI Taxonomy" id="367279"/>
    <lineage>
        <taxon>Bacteria</taxon>
        <taxon>Bacillati</taxon>
        <taxon>Actinomycetota</taxon>
        <taxon>Actinomycetes</taxon>
        <taxon>Pseudonocardiales</taxon>
        <taxon>Pseudonocardiaceae</taxon>
        <taxon>Pseudonocardia</taxon>
    </lineage>
</organism>
<gene>
    <name evidence="4" type="ORF">GCM10009836_54580</name>
</gene>